<dbReference type="AlphaFoldDB" id="A0A1H4VN09"/>
<keyword evidence="1" id="KW-0472">Membrane</keyword>
<evidence type="ECO:0000313" key="3">
    <source>
        <dbReference type="Proteomes" id="UP000182241"/>
    </source>
</evidence>
<feature type="transmembrane region" description="Helical" evidence="1">
    <location>
        <begin position="12"/>
        <end position="32"/>
    </location>
</feature>
<dbReference type="EMBL" id="FNSA01000003">
    <property type="protein sequence ID" value="SEC81958.1"/>
    <property type="molecule type" value="Genomic_DNA"/>
</dbReference>
<gene>
    <name evidence="2" type="ORF">SAMN04489793_3269</name>
</gene>
<protein>
    <submittedName>
        <fullName evidence="2">Uncharacterized protein</fullName>
    </submittedName>
</protein>
<evidence type="ECO:0000313" key="2">
    <source>
        <dbReference type="EMBL" id="SEC81958.1"/>
    </source>
</evidence>
<dbReference type="Proteomes" id="UP000182241">
    <property type="component" value="Unassembled WGS sequence"/>
</dbReference>
<dbReference type="STRING" id="57704.SAMN04489793_3269"/>
<keyword evidence="3" id="KW-1185">Reference proteome</keyword>
<reference evidence="3" key="1">
    <citation type="submission" date="2016-10" db="EMBL/GenBank/DDBJ databases">
        <authorList>
            <person name="Varghese N."/>
            <person name="Submissions S."/>
        </authorList>
    </citation>
    <scope>NUCLEOTIDE SEQUENCE [LARGE SCALE GENOMIC DNA]</scope>
    <source>
        <strain evidence="3">DSM 44234</strain>
    </source>
</reference>
<feature type="transmembrane region" description="Helical" evidence="1">
    <location>
        <begin position="44"/>
        <end position="66"/>
    </location>
</feature>
<proteinExistence type="predicted"/>
<feature type="transmembrane region" description="Helical" evidence="1">
    <location>
        <begin position="73"/>
        <end position="100"/>
    </location>
</feature>
<name>A0A1H4VN09_TSUTY</name>
<organism evidence="2 3">
    <name type="scientific">Tsukamurella tyrosinosolvens</name>
    <dbReference type="NCBI Taxonomy" id="57704"/>
    <lineage>
        <taxon>Bacteria</taxon>
        <taxon>Bacillati</taxon>
        <taxon>Actinomycetota</taxon>
        <taxon>Actinomycetes</taxon>
        <taxon>Mycobacteriales</taxon>
        <taxon>Tsukamurellaceae</taxon>
        <taxon>Tsukamurella</taxon>
    </lineage>
</organism>
<evidence type="ECO:0000256" key="1">
    <source>
        <dbReference type="SAM" id="Phobius"/>
    </source>
</evidence>
<sequence length="124" mass="12497">MSGHARSERLPVWVRASAWCGPAAVAVYPFLWATGATMTVAAGLGTFFSLVIAGMWGVAILGALGVGKLVTGAALLAVLVFSLRAGVVVALRLILLLSAVSRHLATLPRSALGGGESALGEVAS</sequence>
<keyword evidence="1" id="KW-1133">Transmembrane helix</keyword>
<accession>A0A1H4VN09</accession>
<keyword evidence="1" id="KW-0812">Transmembrane</keyword>